<organism evidence="1 2">
    <name type="scientific">Seiridium cardinale</name>
    <dbReference type="NCBI Taxonomy" id="138064"/>
    <lineage>
        <taxon>Eukaryota</taxon>
        <taxon>Fungi</taxon>
        <taxon>Dikarya</taxon>
        <taxon>Ascomycota</taxon>
        <taxon>Pezizomycotina</taxon>
        <taxon>Sordariomycetes</taxon>
        <taxon>Xylariomycetidae</taxon>
        <taxon>Amphisphaeriales</taxon>
        <taxon>Sporocadaceae</taxon>
        <taxon>Seiridium</taxon>
    </lineage>
</organism>
<comment type="caution">
    <text evidence="1">The sequence shown here is derived from an EMBL/GenBank/DDBJ whole genome shotgun (WGS) entry which is preliminary data.</text>
</comment>
<evidence type="ECO:0000313" key="2">
    <source>
        <dbReference type="Proteomes" id="UP001465668"/>
    </source>
</evidence>
<reference evidence="1 2" key="1">
    <citation type="submission" date="2024-02" db="EMBL/GenBank/DDBJ databases">
        <title>First draft genome assembly of two strains of Seiridium cardinale.</title>
        <authorList>
            <person name="Emiliani G."/>
            <person name="Scali E."/>
        </authorList>
    </citation>
    <scope>NUCLEOTIDE SEQUENCE [LARGE SCALE GENOMIC DNA]</scope>
    <source>
        <strain evidence="1 2">BM-138-000479</strain>
    </source>
</reference>
<protein>
    <submittedName>
        <fullName evidence="1">Uncharacterized protein</fullName>
    </submittedName>
</protein>
<sequence length="82" mass="9196">MVVAALDEIDPHSVDAQRLHKPGVNLALGCIGESIKIVGISGIRDTCFDQNREQQYNKQTFCALDGDWRQRRNHVEYQAGQA</sequence>
<name>A0ABR2Y875_9PEZI</name>
<accession>A0ABR2Y875</accession>
<dbReference type="EMBL" id="JARVKM010000002">
    <property type="protein sequence ID" value="KAK9782938.1"/>
    <property type="molecule type" value="Genomic_DNA"/>
</dbReference>
<keyword evidence="2" id="KW-1185">Reference proteome</keyword>
<gene>
    <name evidence="1" type="ORF">SCAR479_01281</name>
</gene>
<evidence type="ECO:0000313" key="1">
    <source>
        <dbReference type="EMBL" id="KAK9782938.1"/>
    </source>
</evidence>
<proteinExistence type="predicted"/>
<dbReference type="Proteomes" id="UP001465668">
    <property type="component" value="Unassembled WGS sequence"/>
</dbReference>